<dbReference type="InterPro" id="IPR018893">
    <property type="entry name" value="T8SS_CsgF"/>
</dbReference>
<evidence type="ECO:0000313" key="6">
    <source>
        <dbReference type="Proteomes" id="UP000249396"/>
    </source>
</evidence>
<evidence type="ECO:0000256" key="4">
    <source>
        <dbReference type="SAM" id="SignalP"/>
    </source>
</evidence>
<comment type="caution">
    <text evidence="5">The sequence shown here is derived from an EMBL/GenBank/DDBJ whole genome shotgun (WGS) entry which is preliminary data.</text>
</comment>
<feature type="signal peptide" evidence="4">
    <location>
        <begin position="1"/>
        <end position="19"/>
    </location>
</feature>
<dbReference type="EMBL" id="QJPH01000276">
    <property type="protein sequence ID" value="PZN80991.1"/>
    <property type="molecule type" value="Genomic_DNA"/>
</dbReference>
<dbReference type="AlphaFoldDB" id="A0A2W4RAB1"/>
<keyword evidence="3 4" id="KW-0732">Signal</keyword>
<name>A0A2W4RAB1_9GAMM</name>
<evidence type="ECO:0000256" key="2">
    <source>
        <dbReference type="ARBA" id="ARBA00014031"/>
    </source>
</evidence>
<proteinExistence type="predicted"/>
<feature type="chain" id="PRO_5015964508" description="Curli production assembly/transport component CsgF" evidence="4">
    <location>
        <begin position="20"/>
        <end position="156"/>
    </location>
</feature>
<organism evidence="5 6">
    <name type="scientific">Candidatus Methylumidiphilus alinenensis</name>
    <dbReference type="NCBI Taxonomy" id="2202197"/>
    <lineage>
        <taxon>Bacteria</taxon>
        <taxon>Pseudomonadati</taxon>
        <taxon>Pseudomonadota</taxon>
        <taxon>Gammaproteobacteria</taxon>
        <taxon>Methylococcales</taxon>
        <taxon>Candidatus Methylumidiphilus</taxon>
    </lineage>
</organism>
<evidence type="ECO:0000256" key="3">
    <source>
        <dbReference type="ARBA" id="ARBA00022729"/>
    </source>
</evidence>
<evidence type="ECO:0000313" key="5">
    <source>
        <dbReference type="EMBL" id="PZN80991.1"/>
    </source>
</evidence>
<accession>A0A2W4RAB1</accession>
<dbReference type="Pfam" id="PF10614">
    <property type="entry name" value="CsgF"/>
    <property type="match status" value="1"/>
</dbReference>
<dbReference type="Proteomes" id="UP000249396">
    <property type="component" value="Unassembled WGS sequence"/>
</dbReference>
<sequence length="156" mass="16378">MKYKIPFLIFVLTVASQFAESTEMDHRFINPDFGGNPLNGPVLLNSANAQNFFKAPSTASTTSSGAGSSAKSVSQSALNSFKTQLESMVLNKLALEITNQLFPSNGNTSSVQTGTYNFGDYVVTISNATGGLNVNVSDVVAGTSTNITIPTTLPSN</sequence>
<evidence type="ECO:0000256" key="1">
    <source>
        <dbReference type="ARBA" id="ARBA00003989"/>
    </source>
</evidence>
<reference evidence="5 6" key="1">
    <citation type="journal article" date="2018" name="Aquat. Microb. Ecol.">
        <title>Gammaproteobacterial methanotrophs dominate.</title>
        <authorList>
            <person name="Rissanen A.J."/>
            <person name="Saarenheimo J."/>
            <person name="Tiirola M."/>
            <person name="Peura S."/>
            <person name="Aalto S.L."/>
            <person name="Karvinen A."/>
            <person name="Nykanen H."/>
        </authorList>
    </citation>
    <scope>NUCLEOTIDE SEQUENCE [LARGE SCALE GENOMIC DNA]</scope>
    <source>
        <strain evidence="5">AMbin10</strain>
    </source>
</reference>
<gene>
    <name evidence="5" type="ORF">DM484_09305</name>
</gene>
<protein>
    <recommendedName>
        <fullName evidence="2">Curli production assembly/transport component CsgF</fullName>
    </recommendedName>
</protein>
<comment type="function">
    <text evidence="1">May be involved in the biogenesis of curli organelles.</text>
</comment>